<keyword evidence="2" id="KW-0808">Transferase</keyword>
<evidence type="ECO:0000259" key="1">
    <source>
        <dbReference type="PROSITE" id="PS51186"/>
    </source>
</evidence>
<gene>
    <name evidence="2" type="ORF">SCARUB_01121</name>
</gene>
<feature type="domain" description="N-acetyltransferase" evidence="1">
    <location>
        <begin position="104"/>
        <end position="251"/>
    </location>
</feature>
<dbReference type="EMBL" id="MAYW01000020">
    <property type="protein sequence ID" value="ODS33764.1"/>
    <property type="molecule type" value="Genomic_DNA"/>
</dbReference>
<dbReference type="InterPro" id="IPR000182">
    <property type="entry name" value="GNAT_dom"/>
</dbReference>
<dbReference type="Proteomes" id="UP000094056">
    <property type="component" value="Unassembled WGS sequence"/>
</dbReference>
<dbReference type="GO" id="GO:0016747">
    <property type="term" value="F:acyltransferase activity, transferring groups other than amino-acyl groups"/>
    <property type="evidence" value="ECO:0007669"/>
    <property type="project" value="InterPro"/>
</dbReference>
<accession>A0A1E3XFP7</accession>
<comment type="caution">
    <text evidence="2">The sequence shown here is derived from an EMBL/GenBank/DDBJ whole genome shotgun (WGS) entry which is preliminary data.</text>
</comment>
<evidence type="ECO:0000313" key="3">
    <source>
        <dbReference type="Proteomes" id="UP000094056"/>
    </source>
</evidence>
<protein>
    <submittedName>
        <fullName evidence="2">TDP-fucosamine acetyltransferase</fullName>
    </submittedName>
</protein>
<dbReference type="InterPro" id="IPR016181">
    <property type="entry name" value="Acyl_CoA_acyltransferase"/>
</dbReference>
<name>A0A1E3XFP7_9BACT</name>
<dbReference type="AlphaFoldDB" id="A0A1E3XFP7"/>
<evidence type="ECO:0000313" key="2">
    <source>
        <dbReference type="EMBL" id="ODS33764.1"/>
    </source>
</evidence>
<organism evidence="2 3">
    <name type="scientific">Candidatus Scalindua rubra</name>
    <dbReference type="NCBI Taxonomy" id="1872076"/>
    <lineage>
        <taxon>Bacteria</taxon>
        <taxon>Pseudomonadati</taxon>
        <taxon>Planctomycetota</taxon>
        <taxon>Candidatus Brocadiia</taxon>
        <taxon>Candidatus Brocadiales</taxon>
        <taxon>Candidatus Scalinduaceae</taxon>
        <taxon>Candidatus Scalindua</taxon>
    </lineage>
</organism>
<dbReference type="PROSITE" id="PS51186">
    <property type="entry name" value="GNAT"/>
    <property type="match status" value="1"/>
</dbReference>
<proteinExistence type="predicted"/>
<dbReference type="Pfam" id="PF00583">
    <property type="entry name" value="Acetyltransf_1"/>
    <property type="match status" value="1"/>
</dbReference>
<dbReference type="Gene3D" id="3.40.630.30">
    <property type="match status" value="1"/>
</dbReference>
<dbReference type="SUPFAM" id="SSF55729">
    <property type="entry name" value="Acyl-CoA N-acyltransferases (Nat)"/>
    <property type="match status" value="1"/>
</dbReference>
<sequence length="251" mass="29423">MVYEKLGKFEVLKYDKWLSEILNRDAYCLNFRQDYMEILMDENSKEFIDFNRYLSESPIFIYCKIPALNITIIKFLESRGFNLVDTNVTFEKNINKNRYALNDKSIRLANSADCEKVVLLANGAFHFSRFHLDPLIPKDLADKIKGEWANNYFLGKRGDKMFIKIVNDQIVGFLQLLKDANNVVIIDLIAVDKNHRRDNIACDLIAYAELEYRHSQVIRTGTQVANIPSIKLYEKLGFRLVDSQYIFHYHN</sequence>
<reference evidence="2 3" key="1">
    <citation type="submission" date="2016-07" db="EMBL/GenBank/DDBJ databases">
        <title>Draft genome of Scalindua rubra, obtained from a brine-seawater interface in the Red Sea, sheds light on salt adaptation in anammox bacteria.</title>
        <authorList>
            <person name="Speth D.R."/>
            <person name="Lagkouvardos I."/>
            <person name="Wang Y."/>
            <person name="Qian P.-Y."/>
            <person name="Dutilh B.E."/>
            <person name="Jetten M.S."/>
        </authorList>
    </citation>
    <scope>NUCLEOTIDE SEQUENCE [LARGE SCALE GENOMIC DNA]</scope>
    <source>
        <strain evidence="2">BSI-1</strain>
    </source>
</reference>